<evidence type="ECO:0000256" key="5">
    <source>
        <dbReference type="ARBA" id="ARBA00023015"/>
    </source>
</evidence>
<evidence type="ECO:0000313" key="10">
    <source>
        <dbReference type="Proteomes" id="UP001420932"/>
    </source>
</evidence>
<dbReference type="Proteomes" id="UP001420932">
    <property type="component" value="Unassembled WGS sequence"/>
</dbReference>
<proteinExistence type="predicted"/>
<organism evidence="9 10">
    <name type="scientific">Stephania yunnanensis</name>
    <dbReference type="NCBI Taxonomy" id="152371"/>
    <lineage>
        <taxon>Eukaryota</taxon>
        <taxon>Viridiplantae</taxon>
        <taxon>Streptophyta</taxon>
        <taxon>Embryophyta</taxon>
        <taxon>Tracheophyta</taxon>
        <taxon>Spermatophyta</taxon>
        <taxon>Magnoliopsida</taxon>
        <taxon>Ranunculales</taxon>
        <taxon>Menispermaceae</taxon>
        <taxon>Menispermoideae</taxon>
        <taxon>Cissampelideae</taxon>
        <taxon>Stephania</taxon>
    </lineage>
</organism>
<dbReference type="InterPro" id="IPR038108">
    <property type="entry name" value="RPN13_DEUBAD_sf"/>
</dbReference>
<dbReference type="GO" id="GO:0006355">
    <property type="term" value="P:regulation of DNA-templated transcription"/>
    <property type="evidence" value="ECO:0007669"/>
    <property type="project" value="InterPro"/>
</dbReference>
<evidence type="ECO:0000256" key="2">
    <source>
        <dbReference type="ARBA" id="ARBA00022723"/>
    </source>
</evidence>
<feature type="domain" description="DEUBAD" evidence="8">
    <location>
        <begin position="341"/>
        <end position="452"/>
    </location>
</feature>
<dbReference type="GO" id="GO:0043565">
    <property type="term" value="F:sequence-specific DNA binding"/>
    <property type="evidence" value="ECO:0007669"/>
    <property type="project" value="InterPro"/>
</dbReference>
<keyword evidence="10" id="KW-1185">Reference proteome</keyword>
<dbReference type="PANTHER" id="PTHR46855:SF1">
    <property type="entry name" value="GATA TRANSCRIPTION FACTOR 26"/>
    <property type="match status" value="1"/>
</dbReference>
<dbReference type="GO" id="GO:0008270">
    <property type="term" value="F:zinc ion binding"/>
    <property type="evidence" value="ECO:0007669"/>
    <property type="project" value="UniProtKB-KW"/>
</dbReference>
<accession>A0AAP0ISP9</accession>
<keyword evidence="4" id="KW-0862">Zinc</keyword>
<dbReference type="InterPro" id="IPR044589">
    <property type="entry name" value="GATA26/27"/>
</dbReference>
<comment type="caution">
    <text evidence="9">The sequence shown here is derived from an EMBL/GenBank/DDBJ whole genome shotgun (WGS) entry which is preliminary data.</text>
</comment>
<dbReference type="CDD" id="cd00202">
    <property type="entry name" value="ZnF_GATA"/>
    <property type="match status" value="1"/>
</dbReference>
<keyword evidence="6" id="KW-0804">Transcription</keyword>
<keyword evidence="3" id="KW-0863">Zinc-finger</keyword>
<dbReference type="EMBL" id="JBBNAF010000008">
    <property type="protein sequence ID" value="KAK9120994.1"/>
    <property type="molecule type" value="Genomic_DNA"/>
</dbReference>
<evidence type="ECO:0000256" key="1">
    <source>
        <dbReference type="ARBA" id="ARBA00004123"/>
    </source>
</evidence>
<evidence type="ECO:0000256" key="3">
    <source>
        <dbReference type="ARBA" id="ARBA00022771"/>
    </source>
</evidence>
<keyword evidence="2" id="KW-0479">Metal-binding</keyword>
<dbReference type="GO" id="GO:0005634">
    <property type="term" value="C:nucleus"/>
    <property type="evidence" value="ECO:0007669"/>
    <property type="project" value="UniProtKB-SubCell"/>
</dbReference>
<evidence type="ECO:0000259" key="8">
    <source>
        <dbReference type="PROSITE" id="PS51916"/>
    </source>
</evidence>
<dbReference type="InterPro" id="IPR028020">
    <property type="entry name" value="ASX_DEUBAD_dom"/>
</dbReference>
<dbReference type="Pfam" id="PF00320">
    <property type="entry name" value="GATA"/>
    <property type="match status" value="1"/>
</dbReference>
<evidence type="ECO:0000256" key="4">
    <source>
        <dbReference type="ARBA" id="ARBA00022833"/>
    </source>
</evidence>
<dbReference type="Gene3D" id="3.30.50.10">
    <property type="entry name" value="Erythroid Transcription Factor GATA-1, subunit A"/>
    <property type="match status" value="1"/>
</dbReference>
<keyword evidence="5" id="KW-0805">Transcription regulation</keyword>
<dbReference type="AlphaFoldDB" id="A0AAP0ISP9"/>
<sequence length="586" mass="65788">MLIEKRLSMCKNYCYGSYTSGEIMEAVSDSYIVWREQLTSYLLKFRDGLLTELWSTIHFLGTPLWRNGPPEKPVLCNACGSRWRTKGTLANYTPLHARAEHDDFEEYKYPKVKNISIKNKETKLNKRKMNHDNVIFEGVAVEYDHNFAKVLEEDTSNRSSSGSAISYSESCVQFGGMDASELTGSAQSVVWDSLVPSRKRTCVNRPKASSVEKLTRDLCSILQEQSSYFSGSSEEDLLFDNENPMVSVEIGHGSILMKHPSSVSREEESEASSFSIDNKSTAVNDVYSSTASLPVHIDHKGLQYPSVSMEKAKRPMDLGTRQELVKGVKVCDEKLQFLRNRDSPLRFIDLKDIVSFEEFVQHFTPEEQLQLMKYLPSTDTARLPDSLKNMFESHQFAENLSGFQKLLAEGVFDLSFVEDAEECKTLKKLSLVNLTKSIWVEQYNLVKDLKNKQNEGGKGKVGLDVLASSNSLSGKGHRNGQRNFAEAKVIMKSPKRIVVKASYDSKDVADSDGSCFSPRSLFAFPPDNNVLMLDSLQFTDDSTDQDLLLDVPSNGSFPQAELLHPSFRSHQASASSSVGYPHFVHP</sequence>
<dbReference type="Gene3D" id="1.10.2020.20">
    <property type="match status" value="1"/>
</dbReference>
<protein>
    <recommendedName>
        <fullName evidence="8">DEUBAD domain-containing protein</fullName>
    </recommendedName>
</protein>
<dbReference type="InterPro" id="IPR013088">
    <property type="entry name" value="Znf_NHR/GATA"/>
</dbReference>
<evidence type="ECO:0000256" key="6">
    <source>
        <dbReference type="ARBA" id="ARBA00023163"/>
    </source>
</evidence>
<name>A0AAP0ISP9_9MAGN</name>
<dbReference type="SUPFAM" id="SSF57716">
    <property type="entry name" value="Glucocorticoid receptor-like (DNA-binding domain)"/>
    <property type="match status" value="1"/>
</dbReference>
<evidence type="ECO:0000256" key="7">
    <source>
        <dbReference type="ARBA" id="ARBA00023242"/>
    </source>
</evidence>
<gene>
    <name evidence="9" type="ORF">Syun_018611</name>
</gene>
<dbReference type="PANTHER" id="PTHR46855">
    <property type="entry name" value="OSJNBB0038F03.10 PROTEIN"/>
    <property type="match status" value="1"/>
</dbReference>
<dbReference type="InterPro" id="IPR044867">
    <property type="entry name" value="DEUBAD_dom"/>
</dbReference>
<keyword evidence="7" id="KW-0539">Nucleus</keyword>
<reference evidence="9 10" key="1">
    <citation type="submission" date="2024-01" db="EMBL/GenBank/DDBJ databases">
        <title>Genome assemblies of Stephania.</title>
        <authorList>
            <person name="Yang L."/>
        </authorList>
    </citation>
    <scope>NUCLEOTIDE SEQUENCE [LARGE SCALE GENOMIC DNA]</scope>
    <source>
        <strain evidence="9">YNDBR</strain>
        <tissue evidence="9">Leaf</tissue>
    </source>
</reference>
<dbReference type="PROSITE" id="PS51916">
    <property type="entry name" value="DEUBAD"/>
    <property type="match status" value="1"/>
</dbReference>
<evidence type="ECO:0000313" key="9">
    <source>
        <dbReference type="EMBL" id="KAK9120994.1"/>
    </source>
</evidence>
<dbReference type="InterPro" id="IPR000679">
    <property type="entry name" value="Znf_GATA"/>
</dbReference>
<dbReference type="Pfam" id="PF13919">
    <property type="entry name" value="ASXH"/>
    <property type="match status" value="1"/>
</dbReference>
<comment type="subcellular location">
    <subcellularLocation>
        <location evidence="1">Nucleus</location>
    </subcellularLocation>
</comment>